<dbReference type="EMBL" id="LXQA010439399">
    <property type="protein sequence ID" value="MCI51918.1"/>
    <property type="molecule type" value="Genomic_DNA"/>
</dbReference>
<feature type="region of interest" description="Disordered" evidence="1">
    <location>
        <begin position="25"/>
        <end position="46"/>
    </location>
</feature>
<dbReference type="Proteomes" id="UP000265520">
    <property type="component" value="Unassembled WGS sequence"/>
</dbReference>
<feature type="non-terminal residue" evidence="2">
    <location>
        <position position="46"/>
    </location>
</feature>
<name>A0A392SSR4_9FABA</name>
<proteinExistence type="predicted"/>
<evidence type="ECO:0000313" key="2">
    <source>
        <dbReference type="EMBL" id="MCI51918.1"/>
    </source>
</evidence>
<organism evidence="2 3">
    <name type="scientific">Trifolium medium</name>
    <dbReference type="NCBI Taxonomy" id="97028"/>
    <lineage>
        <taxon>Eukaryota</taxon>
        <taxon>Viridiplantae</taxon>
        <taxon>Streptophyta</taxon>
        <taxon>Embryophyta</taxon>
        <taxon>Tracheophyta</taxon>
        <taxon>Spermatophyta</taxon>
        <taxon>Magnoliopsida</taxon>
        <taxon>eudicotyledons</taxon>
        <taxon>Gunneridae</taxon>
        <taxon>Pentapetalae</taxon>
        <taxon>rosids</taxon>
        <taxon>fabids</taxon>
        <taxon>Fabales</taxon>
        <taxon>Fabaceae</taxon>
        <taxon>Papilionoideae</taxon>
        <taxon>50 kb inversion clade</taxon>
        <taxon>NPAAA clade</taxon>
        <taxon>Hologalegina</taxon>
        <taxon>IRL clade</taxon>
        <taxon>Trifolieae</taxon>
        <taxon>Trifolium</taxon>
    </lineage>
</organism>
<sequence length="46" mass="5134">MIGAKGLKGKSWPDLDMLPFGWLTDPGVNDGPHRDSKLNLLEKRTQ</sequence>
<evidence type="ECO:0000313" key="3">
    <source>
        <dbReference type="Proteomes" id="UP000265520"/>
    </source>
</evidence>
<feature type="compositionally biased region" description="Basic and acidic residues" evidence="1">
    <location>
        <begin position="31"/>
        <end position="46"/>
    </location>
</feature>
<evidence type="ECO:0000256" key="1">
    <source>
        <dbReference type="SAM" id="MobiDB-lite"/>
    </source>
</evidence>
<reference evidence="2 3" key="1">
    <citation type="journal article" date="2018" name="Front. Plant Sci.">
        <title>Red Clover (Trifolium pratense) and Zigzag Clover (T. medium) - A Picture of Genomic Similarities and Differences.</title>
        <authorList>
            <person name="Dluhosova J."/>
            <person name="Istvanek J."/>
            <person name="Nedelnik J."/>
            <person name="Repkova J."/>
        </authorList>
    </citation>
    <scope>NUCLEOTIDE SEQUENCE [LARGE SCALE GENOMIC DNA]</scope>
    <source>
        <strain evidence="3">cv. 10/8</strain>
        <tissue evidence="2">Leaf</tissue>
    </source>
</reference>
<dbReference type="AlphaFoldDB" id="A0A392SSR4"/>
<comment type="caution">
    <text evidence="2">The sequence shown here is derived from an EMBL/GenBank/DDBJ whole genome shotgun (WGS) entry which is preliminary data.</text>
</comment>
<keyword evidence="3" id="KW-1185">Reference proteome</keyword>
<accession>A0A392SSR4</accession>
<protein>
    <submittedName>
        <fullName evidence="2">Alpha-galactosidase</fullName>
    </submittedName>
</protein>